<keyword evidence="1" id="KW-0732">Signal</keyword>
<reference evidence="2 3" key="1">
    <citation type="submission" date="2024-04" db="EMBL/GenBank/DDBJ databases">
        <title>Aurantiacibacter sp. DGU6 16S ribosomal RNA gene Genome sequencing and assembly.</title>
        <authorList>
            <person name="Park S."/>
        </authorList>
    </citation>
    <scope>NUCLEOTIDE SEQUENCE [LARGE SCALE GENOMIC DNA]</scope>
    <source>
        <strain evidence="2 3">DGU6</strain>
    </source>
</reference>
<comment type="caution">
    <text evidence="2">The sequence shown here is derived from an EMBL/GenBank/DDBJ whole genome shotgun (WGS) entry which is preliminary data.</text>
</comment>
<proteinExistence type="predicted"/>
<evidence type="ECO:0000256" key="1">
    <source>
        <dbReference type="SAM" id="SignalP"/>
    </source>
</evidence>
<protein>
    <recommendedName>
        <fullName evidence="4">DUF1579 domain-containing protein</fullName>
    </recommendedName>
</protein>
<sequence length="170" mass="18018">MMKSLMAAAMLLPGAAGMPAAAQNSEQDAGPVGPASQFAMLAELQGEWTVDQTEQLRIVFEVTAGGTTVMERWMVGERTHSLTLYHLDGARLVATHYCPQGNQPRLEAQADGEGGIDFGFASATDLDSSESYQHDLHIAPQADGSVVRSEVYFGPDGPGDPSALILRRAG</sequence>
<dbReference type="RefSeq" id="WP_341673300.1">
    <property type="nucleotide sequence ID" value="NZ_JBBYHV010000001.1"/>
</dbReference>
<name>A0ABU9IGD8_9SPHN</name>
<evidence type="ECO:0000313" key="3">
    <source>
        <dbReference type="Proteomes" id="UP001497045"/>
    </source>
</evidence>
<gene>
    <name evidence="2" type="ORF">AAEO60_08925</name>
</gene>
<organism evidence="2 3">
    <name type="scientific">Aurantiacibacter gilvus</name>
    <dbReference type="NCBI Taxonomy" id="3139141"/>
    <lineage>
        <taxon>Bacteria</taxon>
        <taxon>Pseudomonadati</taxon>
        <taxon>Pseudomonadota</taxon>
        <taxon>Alphaproteobacteria</taxon>
        <taxon>Sphingomonadales</taxon>
        <taxon>Erythrobacteraceae</taxon>
        <taxon>Aurantiacibacter</taxon>
    </lineage>
</organism>
<dbReference type="EMBL" id="JBBYHV010000001">
    <property type="protein sequence ID" value="MEL1250792.1"/>
    <property type="molecule type" value="Genomic_DNA"/>
</dbReference>
<dbReference type="Proteomes" id="UP001497045">
    <property type="component" value="Unassembled WGS sequence"/>
</dbReference>
<evidence type="ECO:0000313" key="2">
    <source>
        <dbReference type="EMBL" id="MEL1250792.1"/>
    </source>
</evidence>
<feature type="chain" id="PRO_5045767802" description="DUF1579 domain-containing protein" evidence="1">
    <location>
        <begin position="23"/>
        <end position="170"/>
    </location>
</feature>
<accession>A0ABU9IGD8</accession>
<evidence type="ECO:0008006" key="4">
    <source>
        <dbReference type="Google" id="ProtNLM"/>
    </source>
</evidence>
<keyword evidence="3" id="KW-1185">Reference proteome</keyword>
<feature type="signal peptide" evidence="1">
    <location>
        <begin position="1"/>
        <end position="22"/>
    </location>
</feature>